<sequence length="131" mass="15136">MKELQVFRPQDDGSSPMQAFHASLSLVIAMCGLTVLSLILHILALIFTIIGFRRRIRAMGYAYHVYLISQFMMWFNTAANGIFMQVSEFFWVGAFLLMSSAVLFIVMFWRAKRIFVPMFPDPQYPQFAYSA</sequence>
<proteinExistence type="predicted"/>
<keyword evidence="1" id="KW-1133">Transmembrane helix</keyword>
<evidence type="ECO:0000256" key="1">
    <source>
        <dbReference type="SAM" id="Phobius"/>
    </source>
</evidence>
<accession>A0AAF3ERP4</accession>
<dbReference type="Proteomes" id="UP000887575">
    <property type="component" value="Unassembled WGS sequence"/>
</dbReference>
<keyword evidence="1" id="KW-0812">Transmembrane</keyword>
<dbReference type="WBParaSite" id="MBELARI_LOCUS16681">
    <property type="protein sequence ID" value="MBELARI_LOCUS16681"/>
    <property type="gene ID" value="MBELARI_LOCUS16681"/>
</dbReference>
<dbReference type="AlphaFoldDB" id="A0AAF3ERP4"/>
<feature type="transmembrane region" description="Helical" evidence="1">
    <location>
        <begin position="61"/>
        <end position="83"/>
    </location>
</feature>
<reference evidence="3" key="1">
    <citation type="submission" date="2024-02" db="UniProtKB">
        <authorList>
            <consortium name="WormBaseParasite"/>
        </authorList>
    </citation>
    <scope>IDENTIFICATION</scope>
</reference>
<evidence type="ECO:0000313" key="2">
    <source>
        <dbReference type="Proteomes" id="UP000887575"/>
    </source>
</evidence>
<name>A0AAF3ERP4_9BILA</name>
<feature type="transmembrane region" description="Helical" evidence="1">
    <location>
        <begin position="20"/>
        <end position="49"/>
    </location>
</feature>
<feature type="transmembrane region" description="Helical" evidence="1">
    <location>
        <begin position="89"/>
        <end position="109"/>
    </location>
</feature>
<protein>
    <submittedName>
        <fullName evidence="3">Uncharacterized protein</fullName>
    </submittedName>
</protein>
<keyword evidence="1" id="KW-0472">Membrane</keyword>
<keyword evidence="2" id="KW-1185">Reference proteome</keyword>
<organism evidence="2 3">
    <name type="scientific">Mesorhabditis belari</name>
    <dbReference type="NCBI Taxonomy" id="2138241"/>
    <lineage>
        <taxon>Eukaryota</taxon>
        <taxon>Metazoa</taxon>
        <taxon>Ecdysozoa</taxon>
        <taxon>Nematoda</taxon>
        <taxon>Chromadorea</taxon>
        <taxon>Rhabditida</taxon>
        <taxon>Rhabditina</taxon>
        <taxon>Rhabditomorpha</taxon>
        <taxon>Rhabditoidea</taxon>
        <taxon>Rhabditidae</taxon>
        <taxon>Mesorhabditinae</taxon>
        <taxon>Mesorhabditis</taxon>
    </lineage>
</organism>
<evidence type="ECO:0000313" key="3">
    <source>
        <dbReference type="WBParaSite" id="MBELARI_LOCUS16681"/>
    </source>
</evidence>